<comment type="caution">
    <text evidence="2">The sequence shown here is derived from an EMBL/GenBank/DDBJ whole genome shotgun (WGS) entry which is preliminary data.</text>
</comment>
<organism evidence="2 3">
    <name type="scientific">Gigaspora margarita</name>
    <dbReference type="NCBI Taxonomy" id="4874"/>
    <lineage>
        <taxon>Eukaryota</taxon>
        <taxon>Fungi</taxon>
        <taxon>Fungi incertae sedis</taxon>
        <taxon>Mucoromycota</taxon>
        <taxon>Glomeromycotina</taxon>
        <taxon>Glomeromycetes</taxon>
        <taxon>Diversisporales</taxon>
        <taxon>Gigasporaceae</taxon>
        <taxon>Gigaspora</taxon>
    </lineage>
</organism>
<evidence type="ECO:0000313" key="3">
    <source>
        <dbReference type="Proteomes" id="UP000439903"/>
    </source>
</evidence>
<keyword evidence="3" id="KW-1185">Reference proteome</keyword>
<sequence>MYINQRNLVQRNRVNYQKVATVILQLLLLQQTIITFDKNVSMADEAMITAIAESAFAESKSSPPLFLYPVIPNSPSSSFPSLPLSERSSNQSSSPIIGPPIITQSIVNPSLKPSNK</sequence>
<gene>
    <name evidence="2" type="ORF">F8M41_008725</name>
</gene>
<feature type="compositionally biased region" description="Polar residues" evidence="1">
    <location>
        <begin position="107"/>
        <end position="116"/>
    </location>
</feature>
<feature type="region of interest" description="Disordered" evidence="1">
    <location>
        <begin position="76"/>
        <end position="116"/>
    </location>
</feature>
<reference evidence="2 3" key="1">
    <citation type="journal article" date="2019" name="Environ. Microbiol.">
        <title>At the nexus of three kingdoms: the genome of the mycorrhizal fungus Gigaspora margarita provides insights into plant, endobacterial and fungal interactions.</title>
        <authorList>
            <person name="Venice F."/>
            <person name="Ghignone S."/>
            <person name="Salvioli di Fossalunga A."/>
            <person name="Amselem J."/>
            <person name="Novero M."/>
            <person name="Xianan X."/>
            <person name="Sedzielewska Toro K."/>
            <person name="Morin E."/>
            <person name="Lipzen A."/>
            <person name="Grigoriev I.V."/>
            <person name="Henrissat B."/>
            <person name="Martin F.M."/>
            <person name="Bonfante P."/>
        </authorList>
    </citation>
    <scope>NUCLEOTIDE SEQUENCE [LARGE SCALE GENOMIC DNA]</scope>
    <source>
        <strain evidence="2 3">BEG34</strain>
    </source>
</reference>
<proteinExistence type="predicted"/>
<protein>
    <submittedName>
        <fullName evidence="2">Uncharacterized protein</fullName>
    </submittedName>
</protein>
<evidence type="ECO:0000313" key="2">
    <source>
        <dbReference type="EMBL" id="KAF0537217.1"/>
    </source>
</evidence>
<accession>A0A8H4AVP4</accession>
<dbReference type="AlphaFoldDB" id="A0A8H4AVP4"/>
<dbReference type="EMBL" id="WTPW01000193">
    <property type="protein sequence ID" value="KAF0537217.1"/>
    <property type="molecule type" value="Genomic_DNA"/>
</dbReference>
<feature type="compositionally biased region" description="Low complexity" evidence="1">
    <location>
        <begin position="76"/>
        <end position="106"/>
    </location>
</feature>
<dbReference type="Proteomes" id="UP000439903">
    <property type="component" value="Unassembled WGS sequence"/>
</dbReference>
<evidence type="ECO:0000256" key="1">
    <source>
        <dbReference type="SAM" id="MobiDB-lite"/>
    </source>
</evidence>
<name>A0A8H4AVP4_GIGMA</name>